<accession>A0A084WHT1</accession>
<dbReference type="Proteomes" id="UP000030765">
    <property type="component" value="Unassembled WGS sequence"/>
</dbReference>
<dbReference type="EMBL" id="ATLV01023879">
    <property type="status" value="NOT_ANNOTATED_CDS"/>
    <property type="molecule type" value="Genomic_DNA"/>
</dbReference>
<dbReference type="VEuPathDB" id="VectorBase:ASIC017790"/>
<reference evidence="1 3" key="1">
    <citation type="journal article" date="2014" name="BMC Genomics">
        <title>Genome sequence of Anopheles sinensis provides insight into genetics basis of mosquito competence for malaria parasites.</title>
        <authorList>
            <person name="Zhou D."/>
            <person name="Zhang D."/>
            <person name="Ding G."/>
            <person name="Shi L."/>
            <person name="Hou Q."/>
            <person name="Ye Y."/>
            <person name="Xu Y."/>
            <person name="Zhou H."/>
            <person name="Xiong C."/>
            <person name="Li S."/>
            <person name="Yu J."/>
            <person name="Hong S."/>
            <person name="Yu X."/>
            <person name="Zou P."/>
            <person name="Chen C."/>
            <person name="Chang X."/>
            <person name="Wang W."/>
            <person name="Lv Y."/>
            <person name="Sun Y."/>
            <person name="Ma L."/>
            <person name="Shen B."/>
            <person name="Zhu C."/>
        </authorList>
    </citation>
    <scope>NUCLEOTIDE SEQUENCE [LARGE SCALE GENOMIC DNA]</scope>
</reference>
<gene>
    <name evidence="1" type="ORF">ZHAS_00017790</name>
</gene>
<evidence type="ECO:0000313" key="3">
    <source>
        <dbReference type="Proteomes" id="UP000030765"/>
    </source>
</evidence>
<name>A0A084WHT1_ANOSI</name>
<keyword evidence="3" id="KW-1185">Reference proteome</keyword>
<dbReference type="EMBL" id="KE525347">
    <property type="protein sequence ID" value="KFB49775.1"/>
    <property type="molecule type" value="Genomic_DNA"/>
</dbReference>
<reference evidence="2" key="2">
    <citation type="submission" date="2020-05" db="UniProtKB">
        <authorList>
            <consortium name="EnsemblMetazoa"/>
        </authorList>
    </citation>
    <scope>IDENTIFICATION</scope>
</reference>
<protein>
    <submittedName>
        <fullName evidence="1 2">Uncharacterized protein</fullName>
    </submittedName>
</protein>
<evidence type="ECO:0000313" key="1">
    <source>
        <dbReference type="EMBL" id="KFB49775.1"/>
    </source>
</evidence>
<sequence length="79" mass="8722">MHVNKNRKTVASCMKHGTKHHAFPIGEATRLNAISFPYWKPFGGGGPFDGGIFDTHFGCREPPVSVAAPVEATDWYDVY</sequence>
<organism evidence="1">
    <name type="scientific">Anopheles sinensis</name>
    <name type="common">Mosquito</name>
    <dbReference type="NCBI Taxonomy" id="74873"/>
    <lineage>
        <taxon>Eukaryota</taxon>
        <taxon>Metazoa</taxon>
        <taxon>Ecdysozoa</taxon>
        <taxon>Arthropoda</taxon>
        <taxon>Hexapoda</taxon>
        <taxon>Insecta</taxon>
        <taxon>Pterygota</taxon>
        <taxon>Neoptera</taxon>
        <taxon>Endopterygota</taxon>
        <taxon>Diptera</taxon>
        <taxon>Nematocera</taxon>
        <taxon>Culicoidea</taxon>
        <taxon>Culicidae</taxon>
        <taxon>Anophelinae</taxon>
        <taxon>Anopheles</taxon>
    </lineage>
</organism>
<proteinExistence type="predicted"/>
<dbReference type="EnsemblMetazoa" id="ASIC017790-RA">
    <property type="protein sequence ID" value="ASIC017790-PA"/>
    <property type="gene ID" value="ASIC017790"/>
</dbReference>
<evidence type="ECO:0000313" key="2">
    <source>
        <dbReference type="EnsemblMetazoa" id="ASIC017790-PA"/>
    </source>
</evidence>
<dbReference type="AlphaFoldDB" id="A0A084WHT1"/>